<proteinExistence type="predicted"/>
<keyword evidence="1 4" id="KW-0378">Hydrolase</keyword>
<dbReference type="Proteomes" id="UP000537131">
    <property type="component" value="Unassembled WGS sequence"/>
</dbReference>
<dbReference type="Pfam" id="PF01520">
    <property type="entry name" value="Amidase_3"/>
    <property type="match status" value="1"/>
</dbReference>
<organism evidence="4 5">
    <name type="scientific">Clostridium muellerianum</name>
    <dbReference type="NCBI Taxonomy" id="2716538"/>
    <lineage>
        <taxon>Bacteria</taxon>
        <taxon>Bacillati</taxon>
        <taxon>Bacillota</taxon>
        <taxon>Clostridia</taxon>
        <taxon>Eubacteriales</taxon>
        <taxon>Clostridiaceae</taxon>
        <taxon>Clostridium</taxon>
    </lineage>
</organism>
<dbReference type="AlphaFoldDB" id="A0A7Y0EI46"/>
<reference evidence="4 5" key="1">
    <citation type="submission" date="2020-06" db="EMBL/GenBank/DDBJ databases">
        <title>Complete Genome Sequence of Clostridium muelleri sp. nov. P21T, an Acid-Alcohol Producing Acetogen Isolated from Old Hay.</title>
        <authorList>
            <person name="Duncan K.E."/>
            <person name="Tanner R.S."/>
        </authorList>
    </citation>
    <scope>NUCLEOTIDE SEQUENCE [LARGE SCALE GENOMIC DNA]</scope>
    <source>
        <strain evidence="4 5">P21</strain>
    </source>
</reference>
<gene>
    <name evidence="4" type="primary">cwlD</name>
    <name evidence="4" type="ORF">HBE96_12800</name>
</gene>
<dbReference type="PANTHER" id="PTHR30404">
    <property type="entry name" value="N-ACETYLMURAMOYL-L-ALANINE AMIDASE"/>
    <property type="match status" value="1"/>
</dbReference>
<dbReference type="SUPFAM" id="SSF53187">
    <property type="entry name" value="Zn-dependent exopeptidases"/>
    <property type="match status" value="1"/>
</dbReference>
<dbReference type="SMART" id="SM00646">
    <property type="entry name" value="Ami_3"/>
    <property type="match status" value="1"/>
</dbReference>
<accession>A0A7Y0EI46</accession>
<evidence type="ECO:0000256" key="2">
    <source>
        <dbReference type="SAM" id="Phobius"/>
    </source>
</evidence>
<dbReference type="EMBL" id="JABBNI010000023">
    <property type="protein sequence ID" value="NMM63537.1"/>
    <property type="molecule type" value="Genomic_DNA"/>
</dbReference>
<keyword evidence="2" id="KW-1133">Transmembrane helix</keyword>
<dbReference type="GO" id="GO:0030288">
    <property type="term" value="C:outer membrane-bounded periplasmic space"/>
    <property type="evidence" value="ECO:0007669"/>
    <property type="project" value="TreeGrafter"/>
</dbReference>
<evidence type="ECO:0000313" key="4">
    <source>
        <dbReference type="EMBL" id="NMM63537.1"/>
    </source>
</evidence>
<keyword evidence="2" id="KW-0472">Membrane</keyword>
<dbReference type="Gene3D" id="3.40.630.40">
    <property type="entry name" value="Zn-dependent exopeptidases"/>
    <property type="match status" value="1"/>
</dbReference>
<sequence>MRFKNRILMLVVLTVSLGLVSVFYVNIKYSMPMFHLNTSSNDKKNVTILIDPGHGGIDGGAESRSGILEKDINLKISLKFKSELEKQKYKVIMTREEDKGLYEDNGRIRKKKVEDLNNRCKMKKDSKCNMFVSIHLNMFPEEKYYGAQVWYSKNAESEKLAKITQENLRRDLDPNNKRKEKPALDSYKVLRCNDSMPSILVECGFLSNQVEAEKLNTSEYQDKIVKSLIKSIDDYYEQ</sequence>
<comment type="caution">
    <text evidence="4">The sequence shown here is derived from an EMBL/GenBank/DDBJ whole genome shotgun (WGS) entry which is preliminary data.</text>
</comment>
<evidence type="ECO:0000256" key="1">
    <source>
        <dbReference type="ARBA" id="ARBA00022801"/>
    </source>
</evidence>
<dbReference type="GO" id="GO:0008745">
    <property type="term" value="F:N-acetylmuramoyl-L-alanine amidase activity"/>
    <property type="evidence" value="ECO:0007669"/>
    <property type="project" value="UniProtKB-EC"/>
</dbReference>
<dbReference type="CDD" id="cd02696">
    <property type="entry name" value="MurNAc-LAA"/>
    <property type="match status" value="1"/>
</dbReference>
<name>A0A7Y0EI46_9CLOT</name>
<dbReference type="RefSeq" id="WP_169298135.1">
    <property type="nucleotide sequence ID" value="NZ_JABBNI010000023.1"/>
</dbReference>
<feature type="domain" description="MurNAc-LAA" evidence="3">
    <location>
        <begin position="120"/>
        <end position="233"/>
    </location>
</feature>
<dbReference type="InterPro" id="IPR050695">
    <property type="entry name" value="N-acetylmuramoyl_amidase_3"/>
</dbReference>
<dbReference type="InterPro" id="IPR002508">
    <property type="entry name" value="MurNAc-LAA_cat"/>
</dbReference>
<dbReference type="InterPro" id="IPR014234">
    <property type="entry name" value="Spore_CwlD"/>
</dbReference>
<keyword evidence="5" id="KW-1185">Reference proteome</keyword>
<dbReference type="PANTHER" id="PTHR30404:SF0">
    <property type="entry name" value="N-ACETYLMURAMOYL-L-ALANINE AMIDASE AMIC"/>
    <property type="match status" value="1"/>
</dbReference>
<feature type="transmembrane region" description="Helical" evidence="2">
    <location>
        <begin position="7"/>
        <end position="27"/>
    </location>
</feature>
<dbReference type="NCBIfam" id="TIGR02883">
    <property type="entry name" value="spore_cwlD"/>
    <property type="match status" value="1"/>
</dbReference>
<keyword evidence="2" id="KW-0812">Transmembrane</keyword>
<protein>
    <submittedName>
        <fullName evidence="4">N-acetylmuramoyl-L-alanine amidase CwlD</fullName>
        <ecNumber evidence="4">3.5.1.28</ecNumber>
    </submittedName>
</protein>
<dbReference type="GO" id="GO:0009253">
    <property type="term" value="P:peptidoglycan catabolic process"/>
    <property type="evidence" value="ECO:0007669"/>
    <property type="project" value="InterPro"/>
</dbReference>
<dbReference type="EC" id="3.5.1.28" evidence="4"/>
<evidence type="ECO:0000313" key="5">
    <source>
        <dbReference type="Proteomes" id="UP000537131"/>
    </source>
</evidence>
<evidence type="ECO:0000259" key="3">
    <source>
        <dbReference type="SMART" id="SM00646"/>
    </source>
</evidence>